<dbReference type="OrthoDB" id="9795769at2"/>
<reference evidence="19 20" key="1">
    <citation type="submission" date="2016-11" db="EMBL/GenBank/DDBJ databases">
        <authorList>
            <person name="Jaros S."/>
            <person name="Januszkiewicz K."/>
            <person name="Wedrychowicz H."/>
        </authorList>
    </citation>
    <scope>NUCLEOTIDE SEQUENCE [LARGE SCALE GENOMIC DNA]</scope>
    <source>
        <strain evidence="19 20">DSM 15970</strain>
    </source>
</reference>
<organism evidence="19 20">
    <name type="scientific">Parasporobacterium paucivorans DSM 15970</name>
    <dbReference type="NCBI Taxonomy" id="1122934"/>
    <lineage>
        <taxon>Bacteria</taxon>
        <taxon>Bacillati</taxon>
        <taxon>Bacillota</taxon>
        <taxon>Clostridia</taxon>
        <taxon>Lachnospirales</taxon>
        <taxon>Lachnospiraceae</taxon>
        <taxon>Parasporobacterium</taxon>
    </lineage>
</organism>
<dbReference type="Pfam" id="PF00977">
    <property type="entry name" value="His_biosynth"/>
    <property type="match status" value="1"/>
</dbReference>
<evidence type="ECO:0000256" key="5">
    <source>
        <dbReference type="ARBA" id="ARBA00005204"/>
    </source>
</evidence>
<evidence type="ECO:0000256" key="8">
    <source>
        <dbReference type="ARBA" id="ARBA00009667"/>
    </source>
</evidence>
<protein>
    <recommendedName>
        <fullName evidence="16">Histidine biosynthesis bifunctional protein HisIE</fullName>
    </recommendedName>
    <domain>
        <recommendedName>
            <fullName evidence="16">Phosphoribosyl-AMP cyclohydrolase</fullName>
            <shortName evidence="16">PRA-CH</shortName>
            <ecNumber evidence="16">3.5.4.19</ecNumber>
        </recommendedName>
    </domain>
    <domain>
        <recommendedName>
            <fullName evidence="16">Phosphoribosyl-ATP pyrophosphatase</fullName>
            <shortName evidence="16">PRA-PH</shortName>
            <ecNumber evidence="16">3.6.1.31</ecNumber>
        </recommendedName>
    </domain>
</protein>
<dbReference type="InterPro" id="IPR038019">
    <property type="entry name" value="PRib_AMP_CycHydrolase_sf"/>
</dbReference>
<dbReference type="NCBIfam" id="TIGR03188">
    <property type="entry name" value="histidine_hisI"/>
    <property type="match status" value="1"/>
</dbReference>
<feature type="region of interest" description="Phosphoribosyl-AMP cyclohydrolase" evidence="16">
    <location>
        <begin position="1"/>
        <end position="320"/>
    </location>
</feature>
<dbReference type="Proteomes" id="UP000184342">
    <property type="component" value="Unassembled WGS sequence"/>
</dbReference>
<dbReference type="SUPFAM" id="SSF51366">
    <property type="entry name" value="Ribulose-phoshate binding barrel"/>
    <property type="match status" value="1"/>
</dbReference>
<dbReference type="InterPro" id="IPR006062">
    <property type="entry name" value="His_biosynth"/>
</dbReference>
<comment type="similarity">
    <text evidence="8 17">Belongs to the HisA/HisF family.</text>
</comment>
<keyword evidence="11 16" id="KW-0547">Nucleotide-binding</keyword>
<keyword evidence="13 16" id="KW-0067">ATP-binding</keyword>
<dbReference type="GO" id="GO:0005737">
    <property type="term" value="C:cytoplasm"/>
    <property type="evidence" value="ECO:0007669"/>
    <property type="project" value="UniProtKB-SubCell"/>
</dbReference>
<evidence type="ECO:0000256" key="1">
    <source>
        <dbReference type="ARBA" id="ARBA00000024"/>
    </source>
</evidence>
<dbReference type="InterPro" id="IPR008179">
    <property type="entry name" value="HisE"/>
</dbReference>
<dbReference type="UniPathway" id="UPA00031">
    <property type="reaction ID" value="UER00007"/>
</dbReference>
<dbReference type="SUPFAM" id="SSF101386">
    <property type="entry name" value="all-alpha NTP pyrophosphatases"/>
    <property type="match status" value="1"/>
</dbReference>
<dbReference type="GO" id="GO:0005524">
    <property type="term" value="F:ATP binding"/>
    <property type="evidence" value="ECO:0007669"/>
    <property type="project" value="UniProtKB-KW"/>
</dbReference>
<dbReference type="CDD" id="cd11534">
    <property type="entry name" value="NTP-PPase_HisIE_like"/>
    <property type="match status" value="1"/>
</dbReference>
<dbReference type="EC" id="3.5.4.19" evidence="16"/>
<keyword evidence="12 16" id="KW-0378">Hydrolase</keyword>
<keyword evidence="14 16" id="KW-0368">Histidine biosynthesis</keyword>
<proteinExistence type="inferred from homology"/>
<dbReference type="GO" id="GO:0004635">
    <property type="term" value="F:phosphoribosyl-AMP cyclohydrolase activity"/>
    <property type="evidence" value="ECO:0007669"/>
    <property type="project" value="UniProtKB-UniRule"/>
</dbReference>
<dbReference type="NCBIfam" id="NF000768">
    <property type="entry name" value="PRK00051.1"/>
    <property type="match status" value="1"/>
</dbReference>
<dbReference type="Pfam" id="PF01503">
    <property type="entry name" value="PRA-PH"/>
    <property type="match status" value="1"/>
</dbReference>
<dbReference type="STRING" id="1122934.SAMN02745691_00073"/>
<name>A0A1M6A5U1_9FIRM</name>
<dbReference type="Gene3D" id="1.10.287.1080">
    <property type="entry name" value="MazG-like"/>
    <property type="match status" value="1"/>
</dbReference>
<evidence type="ECO:0000256" key="16">
    <source>
        <dbReference type="HAMAP-Rule" id="MF_01019"/>
    </source>
</evidence>
<dbReference type="Gene3D" id="3.10.20.810">
    <property type="entry name" value="Phosphoribosyl-AMP cyclohydrolase"/>
    <property type="match status" value="1"/>
</dbReference>
<evidence type="ECO:0000313" key="19">
    <source>
        <dbReference type="EMBL" id="SHI31828.1"/>
    </source>
</evidence>
<keyword evidence="9 16" id="KW-0963">Cytoplasm</keyword>
<dbReference type="InterPro" id="IPR021130">
    <property type="entry name" value="PRib-ATP_PPHydrolase-like"/>
</dbReference>
<dbReference type="GO" id="GO:0000105">
    <property type="term" value="P:L-histidine biosynthetic process"/>
    <property type="evidence" value="ECO:0007669"/>
    <property type="project" value="UniProtKB-UniRule"/>
</dbReference>
<feature type="domain" description="Phosphoribosyl-AMP cyclohydrolase" evidence="18">
    <location>
        <begin position="231"/>
        <end position="304"/>
    </location>
</feature>
<comment type="subcellular location">
    <subcellularLocation>
        <location evidence="3 16">Cytoplasm</location>
    </subcellularLocation>
</comment>
<evidence type="ECO:0000256" key="17">
    <source>
        <dbReference type="RuleBase" id="RU003657"/>
    </source>
</evidence>
<evidence type="ECO:0000256" key="14">
    <source>
        <dbReference type="ARBA" id="ARBA00023102"/>
    </source>
</evidence>
<dbReference type="Pfam" id="PF01502">
    <property type="entry name" value="PRA-CH"/>
    <property type="match status" value="1"/>
</dbReference>
<keyword evidence="20" id="KW-1185">Reference proteome</keyword>
<evidence type="ECO:0000259" key="18">
    <source>
        <dbReference type="Pfam" id="PF01502"/>
    </source>
</evidence>
<dbReference type="HAMAP" id="MF_01021">
    <property type="entry name" value="HisI"/>
    <property type="match status" value="1"/>
</dbReference>
<comment type="pathway">
    <text evidence="5 16">Amino-acid biosynthesis; L-histidine biosynthesis; L-histidine from 5-phospho-alpha-D-ribose 1-diphosphate: step 2/9.</text>
</comment>
<evidence type="ECO:0000256" key="3">
    <source>
        <dbReference type="ARBA" id="ARBA00004496"/>
    </source>
</evidence>
<dbReference type="PANTHER" id="PTHR42945">
    <property type="entry name" value="HISTIDINE BIOSYNTHESIS BIFUNCTIONAL PROTEIN"/>
    <property type="match status" value="1"/>
</dbReference>
<dbReference type="EC" id="3.6.1.31" evidence="16"/>
<comment type="pathway">
    <text evidence="4 16">Amino-acid biosynthesis; L-histidine biosynthesis; L-histidine from 5-phospho-alpha-D-ribose 1-diphosphate: step 3/9.</text>
</comment>
<dbReference type="NCBIfam" id="NF002747">
    <property type="entry name" value="PRK02759.1"/>
    <property type="match status" value="1"/>
</dbReference>
<dbReference type="HAMAP" id="MF_01020">
    <property type="entry name" value="HisE"/>
    <property type="match status" value="1"/>
</dbReference>
<gene>
    <name evidence="16" type="primary">hisI</name>
    <name evidence="16" type="synonym">hisIE</name>
    <name evidence="19" type="ORF">SAMN02745691_00073</name>
</gene>
<evidence type="ECO:0000256" key="12">
    <source>
        <dbReference type="ARBA" id="ARBA00022801"/>
    </source>
</evidence>
<evidence type="ECO:0000256" key="2">
    <source>
        <dbReference type="ARBA" id="ARBA00001460"/>
    </source>
</evidence>
<dbReference type="HAMAP" id="MF_01019">
    <property type="entry name" value="HisIE"/>
    <property type="match status" value="1"/>
</dbReference>
<dbReference type="InterPro" id="IPR026660">
    <property type="entry name" value="PRA-CH"/>
</dbReference>
<evidence type="ECO:0000313" key="20">
    <source>
        <dbReference type="Proteomes" id="UP000184342"/>
    </source>
</evidence>
<keyword evidence="15 16" id="KW-0511">Multifunctional enzyme</keyword>
<evidence type="ECO:0000256" key="11">
    <source>
        <dbReference type="ARBA" id="ARBA00022741"/>
    </source>
</evidence>
<dbReference type="Gene3D" id="3.20.20.70">
    <property type="entry name" value="Aldolase class I"/>
    <property type="match status" value="1"/>
</dbReference>
<evidence type="ECO:0000256" key="6">
    <source>
        <dbReference type="ARBA" id="ARBA00007731"/>
    </source>
</evidence>
<dbReference type="InterPro" id="IPR013785">
    <property type="entry name" value="Aldolase_TIM"/>
</dbReference>
<evidence type="ECO:0000256" key="9">
    <source>
        <dbReference type="ARBA" id="ARBA00022490"/>
    </source>
</evidence>
<keyword evidence="10 16" id="KW-0028">Amino-acid biosynthesis</keyword>
<evidence type="ECO:0000256" key="10">
    <source>
        <dbReference type="ARBA" id="ARBA00022605"/>
    </source>
</evidence>
<dbReference type="InterPro" id="IPR023019">
    <property type="entry name" value="His_synth_HisIE"/>
</dbReference>
<accession>A0A1M6A5U1</accession>
<evidence type="ECO:0000256" key="15">
    <source>
        <dbReference type="ARBA" id="ARBA00023268"/>
    </source>
</evidence>
<sequence length="407" mass="46002">MNTIKMIPAIILEGEESLLRCEEYANKGADGLLLFDNSGNDADHDANISLLKNINAKVDVPFIAGGHTLRLEDVKKYLYAGAQKVFIEIKDEKSLALVTEASERFGKEKIAVYISGATQEEEYSQLNPGCFSLVLEGERSKYAGRQLSGTEYLLSAGTDIEARIKTAGNIYGIIPLLNSPDDIISYKKRLKDAGLEVFVLESNMKFSDFKSDEAGLVPVVVQDYKTSEVLMMAYMNQEAFDKTIETGRMTYYSRSREEIWIKGLTSGHFQYVRELSIDCDKDTLLARVFQVGAACHTGNRSCFYTPVAKKEYKVSNPFEVFQDVFRVIQDRKENPKDGSYTNYLFDKGIDKILKKLGEEAVEIVIAAKNPDPEEIKYEISDFLYHMMVLMAEKGVTWEEITDELNRR</sequence>
<comment type="similarity">
    <text evidence="6 16">In the C-terminal section; belongs to the PRA-PH family.</text>
</comment>
<dbReference type="AlphaFoldDB" id="A0A1M6A5U1"/>
<comment type="catalytic activity">
    <reaction evidence="1 16">
        <text>1-(5-phospho-beta-D-ribosyl)-5'-AMP + H2O = 1-(5-phospho-beta-D-ribosyl)-5-[(5-phospho-beta-D-ribosylamino)methylideneamino]imidazole-4-carboxamide</text>
        <dbReference type="Rhea" id="RHEA:20049"/>
        <dbReference type="ChEBI" id="CHEBI:15377"/>
        <dbReference type="ChEBI" id="CHEBI:58435"/>
        <dbReference type="ChEBI" id="CHEBI:59457"/>
        <dbReference type="EC" id="3.5.4.19"/>
    </reaction>
</comment>
<dbReference type="SUPFAM" id="SSF141734">
    <property type="entry name" value="HisI-like"/>
    <property type="match status" value="1"/>
</dbReference>
<dbReference type="PANTHER" id="PTHR42945:SF1">
    <property type="entry name" value="HISTIDINE BIOSYNTHESIS BIFUNCTIONAL PROTEIN HIS7"/>
    <property type="match status" value="1"/>
</dbReference>
<feature type="region of interest" description="Phosphoribosyl-ATP pyrophosphohydrolase" evidence="16">
    <location>
        <begin position="321"/>
        <end position="407"/>
    </location>
</feature>
<evidence type="ECO:0000256" key="7">
    <source>
        <dbReference type="ARBA" id="ARBA00008299"/>
    </source>
</evidence>
<dbReference type="InterPro" id="IPR011060">
    <property type="entry name" value="RibuloseP-bd_barrel"/>
</dbReference>
<comment type="catalytic activity">
    <reaction evidence="2 16">
        <text>1-(5-phospho-beta-D-ribosyl)-ATP + H2O = 1-(5-phospho-beta-D-ribosyl)-5'-AMP + diphosphate + H(+)</text>
        <dbReference type="Rhea" id="RHEA:22828"/>
        <dbReference type="ChEBI" id="CHEBI:15377"/>
        <dbReference type="ChEBI" id="CHEBI:15378"/>
        <dbReference type="ChEBI" id="CHEBI:33019"/>
        <dbReference type="ChEBI" id="CHEBI:59457"/>
        <dbReference type="ChEBI" id="CHEBI:73183"/>
        <dbReference type="EC" id="3.6.1.31"/>
    </reaction>
</comment>
<dbReference type="EMBL" id="FQYT01000002">
    <property type="protein sequence ID" value="SHI31828.1"/>
    <property type="molecule type" value="Genomic_DNA"/>
</dbReference>
<comment type="similarity">
    <text evidence="7 16">In the N-terminal section; belongs to the PRA-CH family.</text>
</comment>
<dbReference type="RefSeq" id="WP_073992380.1">
    <property type="nucleotide sequence ID" value="NZ_FQYT01000002.1"/>
</dbReference>
<dbReference type="FunFam" id="3.10.20.810:FF:000001">
    <property type="entry name" value="Histidine biosynthesis bifunctional protein HisIE"/>
    <property type="match status" value="1"/>
</dbReference>
<evidence type="ECO:0000256" key="13">
    <source>
        <dbReference type="ARBA" id="ARBA00022840"/>
    </source>
</evidence>
<dbReference type="GO" id="GO:0004636">
    <property type="term" value="F:phosphoribosyl-ATP diphosphatase activity"/>
    <property type="evidence" value="ECO:0007669"/>
    <property type="project" value="UniProtKB-UniRule"/>
</dbReference>
<dbReference type="InterPro" id="IPR002496">
    <property type="entry name" value="PRib_AMP_CycHydrolase_dom"/>
</dbReference>
<evidence type="ECO:0000256" key="4">
    <source>
        <dbReference type="ARBA" id="ARBA00005169"/>
    </source>
</evidence>